<feature type="compositionally biased region" description="Basic and acidic residues" evidence="1">
    <location>
        <begin position="35"/>
        <end position="46"/>
    </location>
</feature>
<feature type="non-terminal residue" evidence="2">
    <location>
        <position position="1"/>
    </location>
</feature>
<feature type="compositionally biased region" description="Basic and acidic residues" evidence="1">
    <location>
        <begin position="290"/>
        <end position="325"/>
    </location>
</feature>
<feature type="compositionally biased region" description="Basic and acidic residues" evidence="1">
    <location>
        <begin position="375"/>
        <end position="395"/>
    </location>
</feature>
<evidence type="ECO:0000313" key="3">
    <source>
        <dbReference type="Proteomes" id="UP000258309"/>
    </source>
</evidence>
<feature type="compositionally biased region" description="Polar residues" evidence="1">
    <location>
        <begin position="430"/>
        <end position="439"/>
    </location>
</feature>
<feature type="region of interest" description="Disordered" evidence="1">
    <location>
        <begin position="290"/>
        <end position="511"/>
    </location>
</feature>
<feature type="region of interest" description="Disordered" evidence="1">
    <location>
        <begin position="1"/>
        <end position="146"/>
    </location>
</feature>
<accession>A0A3E2H4U4</accession>
<feature type="non-terminal residue" evidence="2">
    <location>
        <position position="830"/>
    </location>
</feature>
<comment type="caution">
    <text evidence="2">The sequence shown here is derived from an EMBL/GenBank/DDBJ whole genome shotgun (WGS) entry which is preliminary data.</text>
</comment>
<evidence type="ECO:0000313" key="2">
    <source>
        <dbReference type="EMBL" id="RFU28242.1"/>
    </source>
</evidence>
<evidence type="ECO:0000256" key="1">
    <source>
        <dbReference type="SAM" id="MobiDB-lite"/>
    </source>
</evidence>
<keyword evidence="3" id="KW-1185">Reference proteome</keyword>
<organism evidence="2 3">
    <name type="scientific">Scytalidium lignicola</name>
    <name type="common">Hyphomycete</name>
    <dbReference type="NCBI Taxonomy" id="5539"/>
    <lineage>
        <taxon>Eukaryota</taxon>
        <taxon>Fungi</taxon>
        <taxon>Dikarya</taxon>
        <taxon>Ascomycota</taxon>
        <taxon>Pezizomycotina</taxon>
        <taxon>Leotiomycetes</taxon>
        <taxon>Leotiomycetes incertae sedis</taxon>
        <taxon>Scytalidium</taxon>
    </lineage>
</organism>
<dbReference type="EMBL" id="NCSJ02000170">
    <property type="protein sequence ID" value="RFU28242.1"/>
    <property type="molecule type" value="Genomic_DNA"/>
</dbReference>
<proteinExistence type="predicted"/>
<protein>
    <submittedName>
        <fullName evidence="2">Uncharacterized protein</fullName>
    </submittedName>
</protein>
<reference evidence="2 3" key="1">
    <citation type="submission" date="2018-05" db="EMBL/GenBank/DDBJ databases">
        <title>Draft genome sequence of Scytalidium lignicola DSM 105466, a ubiquitous saprotrophic fungus.</title>
        <authorList>
            <person name="Buettner E."/>
            <person name="Gebauer A.M."/>
            <person name="Hofrichter M."/>
            <person name="Liers C."/>
            <person name="Kellner H."/>
        </authorList>
    </citation>
    <scope>NUCLEOTIDE SEQUENCE [LARGE SCALE GENOMIC DNA]</scope>
    <source>
        <strain evidence="2 3">DSM 105466</strain>
    </source>
</reference>
<feature type="compositionally biased region" description="Polar residues" evidence="1">
    <location>
        <begin position="770"/>
        <end position="783"/>
    </location>
</feature>
<feature type="compositionally biased region" description="Polar residues" evidence="1">
    <location>
        <begin position="495"/>
        <end position="505"/>
    </location>
</feature>
<feature type="region of interest" description="Disordered" evidence="1">
    <location>
        <begin position="538"/>
        <end position="613"/>
    </location>
</feature>
<feature type="compositionally biased region" description="Basic and acidic residues" evidence="1">
    <location>
        <begin position="57"/>
        <end position="67"/>
    </location>
</feature>
<sequence>MPDPGLDGGMRRDEVPSSGLDRRRSGRGSRRDRKASRDVKKLEKQHRTYSFSPGRNDSIHVGRDTDRPPVPPLPTDLARLAGRINPGFYQQSSNPRLLGQKPLRATTMPPVASQDWQRAPTLQKRSAQDLPRRKSSKKRKEQHDREAEIKAMVPVMPTRAATDADFGRLVKKDSKRLREGLNRRLQNKSSDISLPTAGSINSSMSLTEADQRGAYWLNAFDVFAPRPTIRYSHNPRYVHGGSGLDGDSSDSRKRRVMDQMEITDEKSAARKRIADLADDLDASELRELMERDQKRREKKEMAEKIRMERKLAKRQEKQKMEEDAAARAGTPPPPNLERGVLGREVVDSSSGTSAVVTSSKRRNSDASLGGRSKHPSSEFHPEESATRSDSPHKNSEPPANMTSDHFVPSTERREQAVEATSVASIPKPNVSATSFQQTHGPLGSGMSHLLDLHKTRQSVPSEKSGSSRRTSENSSRPPRSWTSFFKRHSREKRSSTPLSFSNTIRDQPEILPTPTVAYTPVWQPSHVPKRTMSKFREDLPELPLSPPDSRVQSPEADPVPPIRTDYPERQHHSSIQGEQSMVRYDTPTSGYRSMDAMRQNAETPTSVKRSIDAASPESDMFLTQSLASIDSEGSWLSGRRGGSKRRSIQCAVNTLHDSQSSLQKRYKEYSESIEELGIAEDEYFSRLTPGPEERYKINRRSGASAGDPVPSSDEEEGGSLVSQTNPEHTKWGAVARHPTVVHRGASARSREGILNDYGEGEVSDHERMENSPTDSNWKSSINSEDLEEPLRRATSIDLGKGHVRHISAGSARLLNLKPKTPEGLKRLSSG</sequence>
<feature type="region of interest" description="Disordered" evidence="1">
    <location>
        <begin position="699"/>
        <end position="786"/>
    </location>
</feature>
<dbReference type="AlphaFoldDB" id="A0A3E2H4U4"/>
<feature type="compositionally biased region" description="Basic and acidic residues" evidence="1">
    <location>
        <begin position="9"/>
        <end position="23"/>
    </location>
</feature>
<dbReference type="STRING" id="5539.A0A3E2H4U4"/>
<feature type="compositionally biased region" description="Basic residues" evidence="1">
    <location>
        <begin position="24"/>
        <end position="34"/>
    </location>
</feature>
<feature type="compositionally biased region" description="Low complexity" evidence="1">
    <location>
        <begin position="347"/>
        <end position="358"/>
    </location>
</feature>
<dbReference type="Proteomes" id="UP000258309">
    <property type="component" value="Unassembled WGS sequence"/>
</dbReference>
<dbReference type="OrthoDB" id="4152802at2759"/>
<name>A0A3E2H4U4_SCYLI</name>
<gene>
    <name evidence="2" type="ORF">B7463_g8077</name>
</gene>
<dbReference type="OMA" id="RRADRYM"/>